<dbReference type="GO" id="GO:0016746">
    <property type="term" value="F:acyltransferase activity"/>
    <property type="evidence" value="ECO:0007669"/>
    <property type="project" value="UniProtKB-KW"/>
</dbReference>
<evidence type="ECO:0000256" key="5">
    <source>
        <dbReference type="ARBA" id="ARBA00023136"/>
    </source>
</evidence>
<dbReference type="PANTHER" id="PTHR30606">
    <property type="entry name" value="LIPID A BIOSYNTHESIS LAUROYL ACYLTRANSFERASE"/>
    <property type="match status" value="1"/>
</dbReference>
<dbReference type="GO" id="GO:0009247">
    <property type="term" value="P:glycolipid biosynthetic process"/>
    <property type="evidence" value="ECO:0007669"/>
    <property type="project" value="UniProtKB-ARBA"/>
</dbReference>
<keyword evidence="5" id="KW-0472">Membrane</keyword>
<dbReference type="Proteomes" id="UP000432464">
    <property type="component" value="Unassembled WGS sequence"/>
</dbReference>
<keyword evidence="2" id="KW-1003">Cell membrane</keyword>
<accession>A0A6I3L291</accession>
<keyword evidence="3" id="KW-0997">Cell inner membrane</keyword>
<evidence type="ECO:0000256" key="4">
    <source>
        <dbReference type="ARBA" id="ARBA00022679"/>
    </source>
</evidence>
<evidence type="ECO:0000256" key="6">
    <source>
        <dbReference type="ARBA" id="ARBA00023315"/>
    </source>
</evidence>
<keyword evidence="6 7" id="KW-0012">Acyltransferase</keyword>
<dbReference type="NCBIfam" id="NF005919">
    <property type="entry name" value="PRK07920.1"/>
    <property type="match status" value="1"/>
</dbReference>
<evidence type="ECO:0000313" key="8">
    <source>
        <dbReference type="Proteomes" id="UP000432464"/>
    </source>
</evidence>
<comment type="subcellular location">
    <subcellularLocation>
        <location evidence="1">Cell inner membrane</location>
    </subcellularLocation>
</comment>
<evidence type="ECO:0000313" key="7">
    <source>
        <dbReference type="EMBL" id="MTE17133.1"/>
    </source>
</evidence>
<evidence type="ECO:0000256" key="2">
    <source>
        <dbReference type="ARBA" id="ARBA00022475"/>
    </source>
</evidence>
<dbReference type="PANTHER" id="PTHR30606:SF10">
    <property type="entry name" value="PHOSPHATIDYLINOSITOL MANNOSIDE ACYLTRANSFERASE"/>
    <property type="match status" value="1"/>
</dbReference>
<evidence type="ECO:0000256" key="1">
    <source>
        <dbReference type="ARBA" id="ARBA00004533"/>
    </source>
</evidence>
<protein>
    <submittedName>
        <fullName evidence="7">Phosphatidylinositol mannoside acyltransferase</fullName>
    </submittedName>
</protein>
<keyword evidence="8" id="KW-1185">Reference proteome</keyword>
<organism evidence="7 8">
    <name type="scientific">Nocardia aurantiaca</name>
    <dbReference type="NCBI Taxonomy" id="2675850"/>
    <lineage>
        <taxon>Bacteria</taxon>
        <taxon>Bacillati</taxon>
        <taxon>Actinomycetota</taxon>
        <taxon>Actinomycetes</taxon>
        <taxon>Mycobacteriales</taxon>
        <taxon>Nocardiaceae</taxon>
        <taxon>Nocardia</taxon>
    </lineage>
</organism>
<sequence>MTDKAYAAGWRLVRGLPEGLVRKGFDAGANAAARRSNKKAHRGHPSQLRRNLARVLGTTPEGVPDSLIRDSMRSYARYWREAFRLPSMDHVALGQLHVGGLEHLDAALARGKGVLLVLPHSGNWDMAGVWLVQNHGQFSTVAERLKPESLFERFVEYRESLGFEVFPLTGGEQPPFPQLAERLRSNKVVCLMGERDLTGKGVPVTMFGERTWLPAGAARLAADTGAALLPVHCWFTTEADGREGWGMQVFEALDLSGGIAPATQALADVFAANIAAHPADWHMLQPMWESDLSQARLERIAAAQQALGYGARGARSDRELVGDAGSDGSRETGAL</sequence>
<dbReference type="InterPro" id="IPR004960">
    <property type="entry name" value="LipA_acyltrans"/>
</dbReference>
<dbReference type="GO" id="GO:0005886">
    <property type="term" value="C:plasma membrane"/>
    <property type="evidence" value="ECO:0007669"/>
    <property type="project" value="UniProtKB-SubCell"/>
</dbReference>
<dbReference type="AlphaFoldDB" id="A0A6I3L291"/>
<dbReference type="CDD" id="cd07984">
    <property type="entry name" value="LPLAT_LABLAT-like"/>
    <property type="match status" value="1"/>
</dbReference>
<proteinExistence type="predicted"/>
<gene>
    <name evidence="7" type="ORF">GLP40_30895</name>
</gene>
<comment type="caution">
    <text evidence="7">The sequence shown here is derived from an EMBL/GenBank/DDBJ whole genome shotgun (WGS) entry which is preliminary data.</text>
</comment>
<dbReference type="EMBL" id="WMBB01000020">
    <property type="protein sequence ID" value="MTE17133.1"/>
    <property type="molecule type" value="Genomic_DNA"/>
</dbReference>
<reference evidence="7 8" key="1">
    <citation type="submission" date="2019-11" db="EMBL/GenBank/DDBJ databases">
        <title>Nocardia sp. nov. CT2-14 isolated from soil.</title>
        <authorList>
            <person name="Kanchanasin P."/>
            <person name="Tanasupawat S."/>
            <person name="Yuki M."/>
            <person name="Kudo T."/>
        </authorList>
    </citation>
    <scope>NUCLEOTIDE SEQUENCE [LARGE SCALE GENOMIC DNA]</scope>
    <source>
        <strain evidence="7 8">CT2-14</strain>
    </source>
</reference>
<name>A0A6I3L291_9NOCA</name>
<dbReference type="RefSeq" id="WP_154791611.1">
    <property type="nucleotide sequence ID" value="NZ_WMBB01000020.1"/>
</dbReference>
<keyword evidence="4 7" id="KW-0808">Transferase</keyword>
<dbReference type="Pfam" id="PF03279">
    <property type="entry name" value="Lip_A_acyltrans"/>
    <property type="match status" value="1"/>
</dbReference>
<evidence type="ECO:0000256" key="3">
    <source>
        <dbReference type="ARBA" id="ARBA00022519"/>
    </source>
</evidence>